<organism evidence="3 4">
    <name type="scientific">Candidatus Falkowbacteria bacterium RIFOXYD2_FULL_34_120</name>
    <dbReference type="NCBI Taxonomy" id="1798007"/>
    <lineage>
        <taxon>Bacteria</taxon>
        <taxon>Candidatus Falkowiibacteriota</taxon>
    </lineage>
</organism>
<feature type="domain" description="EamA" evidence="2">
    <location>
        <begin position="165"/>
        <end position="298"/>
    </location>
</feature>
<reference evidence="3 4" key="1">
    <citation type="journal article" date="2016" name="Nat. Commun.">
        <title>Thousands of microbial genomes shed light on interconnected biogeochemical processes in an aquifer system.</title>
        <authorList>
            <person name="Anantharaman K."/>
            <person name="Brown C.T."/>
            <person name="Hug L.A."/>
            <person name="Sharon I."/>
            <person name="Castelle C.J."/>
            <person name="Probst A.J."/>
            <person name="Thomas B.C."/>
            <person name="Singh A."/>
            <person name="Wilkins M.J."/>
            <person name="Karaoz U."/>
            <person name="Brodie E.L."/>
            <person name="Williams K.H."/>
            <person name="Hubbard S.S."/>
            <person name="Banfield J.F."/>
        </authorList>
    </citation>
    <scope>NUCLEOTIDE SEQUENCE [LARGE SCALE GENOMIC DNA]</scope>
</reference>
<name>A0A1F5TMZ2_9BACT</name>
<feature type="transmembrane region" description="Helical" evidence="1">
    <location>
        <begin position="283"/>
        <end position="299"/>
    </location>
</feature>
<feature type="transmembrane region" description="Helical" evidence="1">
    <location>
        <begin position="6"/>
        <end position="26"/>
    </location>
</feature>
<keyword evidence="1" id="KW-0812">Transmembrane</keyword>
<dbReference type="AlphaFoldDB" id="A0A1F5TMZ2"/>
<feature type="transmembrane region" description="Helical" evidence="1">
    <location>
        <begin position="107"/>
        <end position="127"/>
    </location>
</feature>
<dbReference type="GO" id="GO:0016020">
    <property type="term" value="C:membrane"/>
    <property type="evidence" value="ECO:0007669"/>
    <property type="project" value="InterPro"/>
</dbReference>
<comment type="caution">
    <text evidence="3">The sequence shown here is derived from an EMBL/GenBank/DDBJ whole genome shotgun (WGS) entry which is preliminary data.</text>
</comment>
<evidence type="ECO:0000256" key="1">
    <source>
        <dbReference type="SAM" id="Phobius"/>
    </source>
</evidence>
<dbReference type="InterPro" id="IPR037185">
    <property type="entry name" value="EmrE-like"/>
</dbReference>
<dbReference type="PANTHER" id="PTHR22911:SF137">
    <property type="entry name" value="SOLUTE CARRIER FAMILY 35 MEMBER G2-RELATED"/>
    <property type="match status" value="1"/>
</dbReference>
<gene>
    <name evidence="3" type="ORF">A2531_00650</name>
</gene>
<keyword evidence="1" id="KW-0472">Membrane</keyword>
<dbReference type="Gene3D" id="1.10.3730.20">
    <property type="match status" value="1"/>
</dbReference>
<dbReference type="PANTHER" id="PTHR22911">
    <property type="entry name" value="ACYL-MALONYL CONDENSING ENZYME-RELATED"/>
    <property type="match status" value="1"/>
</dbReference>
<feature type="transmembrane region" description="Helical" evidence="1">
    <location>
        <begin position="194"/>
        <end position="215"/>
    </location>
</feature>
<accession>A0A1F5TMZ2</accession>
<sequence>MDNHVLSIIFGLIAMFSIGLNSVFVGNIAKKINPAKVIFYRNFFITILMALVFLYSCLPVGRACFFGNLLSTQIGPKYIFIASLIAIVSYVPVLTFAKALMVGKLGVVTPIAGSAVMFSALFSVLFFGESITIAKLIPISLIVLGIIMNSGGLSELSLKDFLVSSGIGYALVSCVLWGFSYCVIKIPVTILGPVLTSLIIESGIMICGAINMKIIKESFCLPNKRDLKCLILVGLSGGIASLFFNLGIGMGEVSIVAAIFSSNPLVSTLYGKFFLKEKLSKQQWFSAVLILIGIVLIFNL</sequence>
<dbReference type="Proteomes" id="UP000177579">
    <property type="component" value="Unassembled WGS sequence"/>
</dbReference>
<protein>
    <recommendedName>
        <fullName evidence="2">EamA domain-containing protein</fullName>
    </recommendedName>
</protein>
<proteinExistence type="predicted"/>
<dbReference type="EMBL" id="MFGO01000031">
    <property type="protein sequence ID" value="OGF40342.1"/>
    <property type="molecule type" value="Genomic_DNA"/>
</dbReference>
<evidence type="ECO:0000313" key="3">
    <source>
        <dbReference type="EMBL" id="OGF40342.1"/>
    </source>
</evidence>
<keyword evidence="1" id="KW-1133">Transmembrane helix</keyword>
<dbReference type="InterPro" id="IPR000620">
    <property type="entry name" value="EamA_dom"/>
</dbReference>
<dbReference type="Pfam" id="PF00892">
    <property type="entry name" value="EamA"/>
    <property type="match status" value="2"/>
</dbReference>
<dbReference type="SUPFAM" id="SSF103481">
    <property type="entry name" value="Multidrug resistance efflux transporter EmrE"/>
    <property type="match status" value="2"/>
</dbReference>
<feature type="transmembrane region" description="Helical" evidence="1">
    <location>
        <begin position="78"/>
        <end position="100"/>
    </location>
</feature>
<evidence type="ECO:0000313" key="4">
    <source>
        <dbReference type="Proteomes" id="UP000177579"/>
    </source>
</evidence>
<feature type="transmembrane region" description="Helical" evidence="1">
    <location>
        <begin position="38"/>
        <end position="58"/>
    </location>
</feature>
<evidence type="ECO:0000259" key="2">
    <source>
        <dbReference type="Pfam" id="PF00892"/>
    </source>
</evidence>
<feature type="transmembrane region" description="Helical" evidence="1">
    <location>
        <begin position="227"/>
        <end position="247"/>
    </location>
</feature>
<feature type="transmembrane region" description="Helical" evidence="1">
    <location>
        <begin position="133"/>
        <end position="154"/>
    </location>
</feature>
<feature type="domain" description="EamA" evidence="2">
    <location>
        <begin position="7"/>
        <end position="150"/>
    </location>
</feature>
<feature type="transmembrane region" description="Helical" evidence="1">
    <location>
        <begin position="166"/>
        <end position="188"/>
    </location>
</feature>